<dbReference type="Gene3D" id="3.10.20.370">
    <property type="match status" value="1"/>
</dbReference>
<dbReference type="Pfam" id="PF17919">
    <property type="entry name" value="RT_RNaseH_2"/>
    <property type="match status" value="1"/>
</dbReference>
<dbReference type="Gene3D" id="3.30.70.270">
    <property type="match status" value="2"/>
</dbReference>
<dbReference type="PROSITE" id="PS50878">
    <property type="entry name" value="RT_POL"/>
    <property type="match status" value="1"/>
</dbReference>
<dbReference type="PANTHER" id="PTHR37984:SF11">
    <property type="entry name" value="INTEGRASE CATALYTIC DOMAIN-CONTAINING PROTEIN"/>
    <property type="match status" value="1"/>
</dbReference>
<dbReference type="FunFam" id="3.30.70.270:FF:000026">
    <property type="entry name" value="Transposon Ty3-G Gag-Pol polyprotein"/>
    <property type="match status" value="1"/>
</dbReference>
<evidence type="ECO:0000313" key="4">
    <source>
        <dbReference type="Proteomes" id="UP000507470"/>
    </source>
</evidence>
<dbReference type="SUPFAM" id="SSF53098">
    <property type="entry name" value="Ribonuclease H-like"/>
    <property type="match status" value="1"/>
</dbReference>
<dbReference type="CDD" id="cd09274">
    <property type="entry name" value="RNase_HI_RT_Ty3"/>
    <property type="match status" value="1"/>
</dbReference>
<organism evidence="3 4">
    <name type="scientific">Mytilus coruscus</name>
    <name type="common">Sea mussel</name>
    <dbReference type="NCBI Taxonomy" id="42192"/>
    <lineage>
        <taxon>Eukaryota</taxon>
        <taxon>Metazoa</taxon>
        <taxon>Spiralia</taxon>
        <taxon>Lophotrochozoa</taxon>
        <taxon>Mollusca</taxon>
        <taxon>Bivalvia</taxon>
        <taxon>Autobranchia</taxon>
        <taxon>Pteriomorphia</taxon>
        <taxon>Mytilida</taxon>
        <taxon>Mytiloidea</taxon>
        <taxon>Mytilidae</taxon>
        <taxon>Mytilinae</taxon>
        <taxon>Mytilus</taxon>
    </lineage>
</organism>
<evidence type="ECO:0000313" key="3">
    <source>
        <dbReference type="EMBL" id="CAC5394863.1"/>
    </source>
</evidence>
<dbReference type="Pfam" id="PF00665">
    <property type="entry name" value="rve"/>
    <property type="match status" value="1"/>
</dbReference>
<dbReference type="InterPro" id="IPR041588">
    <property type="entry name" value="Integrase_H2C2"/>
</dbReference>
<dbReference type="OrthoDB" id="10055277at2759"/>
<reference evidence="3 4" key="1">
    <citation type="submission" date="2020-06" db="EMBL/GenBank/DDBJ databases">
        <authorList>
            <person name="Li R."/>
            <person name="Bekaert M."/>
        </authorList>
    </citation>
    <scope>NUCLEOTIDE SEQUENCE [LARGE SCALE GENOMIC DNA]</scope>
    <source>
        <strain evidence="4">wild</strain>
    </source>
</reference>
<dbReference type="Pfam" id="PF00078">
    <property type="entry name" value="RVT_1"/>
    <property type="match status" value="1"/>
</dbReference>
<dbReference type="Pfam" id="PF17921">
    <property type="entry name" value="Integrase_H2C2"/>
    <property type="match status" value="1"/>
</dbReference>
<evidence type="ECO:0008006" key="5">
    <source>
        <dbReference type="Google" id="ProtNLM"/>
    </source>
</evidence>
<dbReference type="PROSITE" id="PS50994">
    <property type="entry name" value="INTEGRASE"/>
    <property type="match status" value="1"/>
</dbReference>
<dbReference type="InterPro" id="IPR036397">
    <property type="entry name" value="RNaseH_sf"/>
</dbReference>
<dbReference type="AlphaFoldDB" id="A0A6J8CEE2"/>
<feature type="domain" description="Integrase catalytic" evidence="2">
    <location>
        <begin position="513"/>
        <end position="609"/>
    </location>
</feature>
<evidence type="ECO:0000259" key="2">
    <source>
        <dbReference type="PROSITE" id="PS50994"/>
    </source>
</evidence>
<dbReference type="SUPFAM" id="SSF56672">
    <property type="entry name" value="DNA/RNA polymerases"/>
    <property type="match status" value="1"/>
</dbReference>
<dbReference type="CDD" id="cd01647">
    <property type="entry name" value="RT_LTR"/>
    <property type="match status" value="1"/>
</dbReference>
<dbReference type="Gene3D" id="3.30.420.10">
    <property type="entry name" value="Ribonuclease H-like superfamily/Ribonuclease H"/>
    <property type="match status" value="1"/>
</dbReference>
<dbReference type="InterPro" id="IPR043502">
    <property type="entry name" value="DNA/RNA_pol_sf"/>
</dbReference>
<proteinExistence type="predicted"/>
<dbReference type="InterPro" id="IPR001584">
    <property type="entry name" value="Integrase_cat-core"/>
</dbReference>
<dbReference type="EMBL" id="CACVKT020005394">
    <property type="protein sequence ID" value="CAC5394863.1"/>
    <property type="molecule type" value="Genomic_DNA"/>
</dbReference>
<dbReference type="FunFam" id="3.10.20.370:FF:000001">
    <property type="entry name" value="Retrovirus-related Pol polyprotein from transposon 17.6-like protein"/>
    <property type="match status" value="1"/>
</dbReference>
<keyword evidence="4" id="KW-1185">Reference proteome</keyword>
<dbReference type="InterPro" id="IPR012337">
    <property type="entry name" value="RNaseH-like_sf"/>
</dbReference>
<sequence>MREPNTVILRSRHITPTLDDMILDLNGYIVFSKIDLRSGYLQLELNEESRNIKTFTTHVGLRRYKRLSFGVSSAAEFFQNTLSNALEGLDGVRNISDDIIVFGRNQDEHDKRLEKLFVRLKEKNLTLNKAKYEFNKNKQEFYGHIFSADGISADLRKISAVKNTTIPKDVGEIRSFLAMTNYVGRFIPNYSTITEPLRRLTKQDSKWEWTSEQQQSFDKLKNELVADRVMSYFDPNKETMLIVDASPVGLAGLLTQYGKIIAYASRSLTDVETRYSQTEKEALAIVWAIEHFHLYSFGQSFTLVSDHQPLETIFNSPKAKTPACIERWRLRLQGYNFKVQYKPGKVNAADYLSRHPTPTTSIACKHSQLAEEYVRYLTDNAVPKAMTLDEIADSTQKDSDLQTVITALKSNRWDKHESTTLDTFSRLRYELTVVPVNDSEIILHDNRIVIPKDLQMRVIDLAHEGHQGIIRTKQLLREKVYFPGIDKLVEQTCKSCIPCLASTPKNVFEQLQMSEIPNNVWENLSMDFCGPFPNGYYVMVVIDEYSRYPVTETLTKLTAKSEMPLLDKTFSIFGIPKVLKTDNGPPFNSQEFRNFADNMGFKHRKITLL</sequence>
<accession>A0A6J8CEE2</accession>
<dbReference type="InterPro" id="IPR041577">
    <property type="entry name" value="RT_RNaseH_2"/>
</dbReference>
<dbReference type="GO" id="GO:0003676">
    <property type="term" value="F:nucleic acid binding"/>
    <property type="evidence" value="ECO:0007669"/>
    <property type="project" value="InterPro"/>
</dbReference>
<dbReference type="PANTHER" id="PTHR37984">
    <property type="entry name" value="PROTEIN CBG26694"/>
    <property type="match status" value="1"/>
</dbReference>
<protein>
    <recommendedName>
        <fullName evidence="5">Integrase catalytic domain-containing protein</fullName>
    </recommendedName>
</protein>
<evidence type="ECO:0000259" key="1">
    <source>
        <dbReference type="PROSITE" id="PS50878"/>
    </source>
</evidence>
<dbReference type="Gene3D" id="1.10.340.70">
    <property type="match status" value="1"/>
</dbReference>
<feature type="domain" description="Reverse transcriptase" evidence="1">
    <location>
        <begin position="1"/>
        <end position="146"/>
    </location>
</feature>
<dbReference type="GO" id="GO:0015074">
    <property type="term" value="P:DNA integration"/>
    <property type="evidence" value="ECO:0007669"/>
    <property type="project" value="InterPro"/>
</dbReference>
<name>A0A6J8CEE2_MYTCO</name>
<dbReference type="Proteomes" id="UP000507470">
    <property type="component" value="Unassembled WGS sequence"/>
</dbReference>
<gene>
    <name evidence="3" type="ORF">MCOR_29580</name>
</gene>
<dbReference type="InterPro" id="IPR000477">
    <property type="entry name" value="RT_dom"/>
</dbReference>
<dbReference type="InterPro" id="IPR043128">
    <property type="entry name" value="Rev_trsase/Diguanyl_cyclase"/>
</dbReference>
<dbReference type="InterPro" id="IPR050951">
    <property type="entry name" value="Retrovirus_Pol_polyprotein"/>
</dbReference>
<dbReference type="Gene3D" id="3.10.10.10">
    <property type="entry name" value="HIV Type 1 Reverse Transcriptase, subunit A, domain 1"/>
    <property type="match status" value="1"/>
</dbReference>